<dbReference type="STRING" id="105785.A0A2J7R4Z8"/>
<reference evidence="3 4" key="1">
    <citation type="submission" date="2017-12" db="EMBL/GenBank/DDBJ databases">
        <title>Hemimetabolous genomes reveal molecular basis of termite eusociality.</title>
        <authorList>
            <person name="Harrison M.C."/>
            <person name="Jongepier E."/>
            <person name="Robertson H.M."/>
            <person name="Arning N."/>
            <person name="Bitard-Feildel T."/>
            <person name="Chao H."/>
            <person name="Childers C.P."/>
            <person name="Dinh H."/>
            <person name="Doddapaneni H."/>
            <person name="Dugan S."/>
            <person name="Gowin J."/>
            <person name="Greiner C."/>
            <person name="Han Y."/>
            <person name="Hu H."/>
            <person name="Hughes D.S.T."/>
            <person name="Huylmans A.-K."/>
            <person name="Kemena C."/>
            <person name="Kremer L.P.M."/>
            <person name="Lee S.L."/>
            <person name="Lopez-Ezquerra A."/>
            <person name="Mallet L."/>
            <person name="Monroy-Kuhn J.M."/>
            <person name="Moser A."/>
            <person name="Murali S.C."/>
            <person name="Muzny D.M."/>
            <person name="Otani S."/>
            <person name="Piulachs M.-D."/>
            <person name="Poelchau M."/>
            <person name="Qu J."/>
            <person name="Schaub F."/>
            <person name="Wada-Katsumata A."/>
            <person name="Worley K.C."/>
            <person name="Xie Q."/>
            <person name="Ylla G."/>
            <person name="Poulsen M."/>
            <person name="Gibbs R.A."/>
            <person name="Schal C."/>
            <person name="Richards S."/>
            <person name="Belles X."/>
            <person name="Korb J."/>
            <person name="Bornberg-Bauer E."/>
        </authorList>
    </citation>
    <scope>NUCLEOTIDE SEQUENCE [LARGE SCALE GENOMIC DNA]</scope>
    <source>
        <tissue evidence="3">Whole body</tissue>
    </source>
</reference>
<evidence type="ECO:0000313" key="4">
    <source>
        <dbReference type="Proteomes" id="UP000235965"/>
    </source>
</evidence>
<sequence length="329" mass="36248">MAFADELLLLVSALLLAILLFAWLKKNSQLLPDIKNKAVLITGCDSGFGNELAKRLDKLGVTVFAGCLFPEGPGAVELKSISSGQLHILHLDVTKEDHVKRAVETVTNSLGVKTLWAVVNNAGIATVGNMEWMSVETVKRVFDVNTFGPVAVTNAFLPLLRKSRGRVVIISSLAGLHIIASVGVYCMSKHATTALANVLRYELSQWGISVHDIQPGLFRTKISERGTVEKYVDSNWDKLPKEISSVYGQKYCNYYKANILNIFMLPVLGSSKIYQVVDDLLHAIFGKSPKAVYRPGLRSKLLHVLLSLTPPPLKTYINHKLLPELQTKD</sequence>
<dbReference type="PROSITE" id="PS00061">
    <property type="entry name" value="ADH_SHORT"/>
    <property type="match status" value="1"/>
</dbReference>
<dbReference type="SUPFAM" id="SSF51735">
    <property type="entry name" value="NAD(P)-binding Rossmann-fold domains"/>
    <property type="match status" value="1"/>
</dbReference>
<dbReference type="EMBL" id="NEVH01007397">
    <property type="protein sequence ID" value="PNF35912.1"/>
    <property type="molecule type" value="Genomic_DNA"/>
</dbReference>
<dbReference type="GO" id="GO:0016491">
    <property type="term" value="F:oxidoreductase activity"/>
    <property type="evidence" value="ECO:0007669"/>
    <property type="project" value="UniProtKB-KW"/>
</dbReference>
<keyword evidence="2" id="KW-1133">Transmembrane helix</keyword>
<dbReference type="PANTHER" id="PTHR43313">
    <property type="entry name" value="SHORT-CHAIN DEHYDROGENASE/REDUCTASE FAMILY 9C"/>
    <property type="match status" value="1"/>
</dbReference>
<dbReference type="Gene3D" id="3.40.50.720">
    <property type="entry name" value="NAD(P)-binding Rossmann-like Domain"/>
    <property type="match status" value="1"/>
</dbReference>
<protein>
    <submittedName>
        <fullName evidence="3">Short-chain dehydrogenase/reductase family 9C member 7</fullName>
    </submittedName>
</protein>
<keyword evidence="1" id="KW-0560">Oxidoreductase</keyword>
<evidence type="ECO:0000256" key="2">
    <source>
        <dbReference type="SAM" id="Phobius"/>
    </source>
</evidence>
<dbReference type="PANTHER" id="PTHR43313:SF36">
    <property type="entry name" value="D-BETA-HYDROXYBUTYRATE DEHYDROGENASE, MITOCHONDRIAL"/>
    <property type="match status" value="1"/>
</dbReference>
<keyword evidence="2" id="KW-0472">Membrane</keyword>
<evidence type="ECO:0000313" key="3">
    <source>
        <dbReference type="EMBL" id="PNF35912.1"/>
    </source>
</evidence>
<dbReference type="OrthoDB" id="294295at2759"/>
<name>A0A2J7R4Z8_9NEOP</name>
<comment type="caution">
    <text evidence="3">The sequence shown here is derived from an EMBL/GenBank/DDBJ whole genome shotgun (WGS) entry which is preliminary data.</text>
</comment>
<proteinExistence type="predicted"/>
<dbReference type="InterPro" id="IPR020904">
    <property type="entry name" value="Sc_DH/Rdtase_CS"/>
</dbReference>
<accession>A0A2J7R4Z8</accession>
<dbReference type="InParanoid" id="A0A2J7R4Z8"/>
<organism evidence="3 4">
    <name type="scientific">Cryptotermes secundus</name>
    <dbReference type="NCBI Taxonomy" id="105785"/>
    <lineage>
        <taxon>Eukaryota</taxon>
        <taxon>Metazoa</taxon>
        <taxon>Ecdysozoa</taxon>
        <taxon>Arthropoda</taxon>
        <taxon>Hexapoda</taxon>
        <taxon>Insecta</taxon>
        <taxon>Pterygota</taxon>
        <taxon>Neoptera</taxon>
        <taxon>Polyneoptera</taxon>
        <taxon>Dictyoptera</taxon>
        <taxon>Blattodea</taxon>
        <taxon>Blattoidea</taxon>
        <taxon>Termitoidae</taxon>
        <taxon>Kalotermitidae</taxon>
        <taxon>Cryptotermitinae</taxon>
        <taxon>Cryptotermes</taxon>
    </lineage>
</organism>
<keyword evidence="4" id="KW-1185">Reference proteome</keyword>
<dbReference type="Proteomes" id="UP000235965">
    <property type="component" value="Unassembled WGS sequence"/>
</dbReference>
<dbReference type="PRINTS" id="PR00081">
    <property type="entry name" value="GDHRDH"/>
</dbReference>
<dbReference type="GO" id="GO:0008202">
    <property type="term" value="P:steroid metabolic process"/>
    <property type="evidence" value="ECO:0007669"/>
    <property type="project" value="TreeGrafter"/>
</dbReference>
<dbReference type="InterPro" id="IPR002347">
    <property type="entry name" value="SDR_fam"/>
</dbReference>
<dbReference type="InterPro" id="IPR036291">
    <property type="entry name" value="NAD(P)-bd_dom_sf"/>
</dbReference>
<gene>
    <name evidence="3" type="primary">SDR9C7</name>
    <name evidence="3" type="ORF">B7P43_G06975</name>
</gene>
<feature type="transmembrane region" description="Helical" evidence="2">
    <location>
        <begin position="6"/>
        <end position="24"/>
    </location>
</feature>
<dbReference type="AlphaFoldDB" id="A0A2J7R4Z8"/>
<evidence type="ECO:0000256" key="1">
    <source>
        <dbReference type="ARBA" id="ARBA00023002"/>
    </source>
</evidence>
<dbReference type="Pfam" id="PF00106">
    <property type="entry name" value="adh_short"/>
    <property type="match status" value="1"/>
</dbReference>
<keyword evidence="2" id="KW-0812">Transmembrane</keyword>